<organism evidence="4 5">
    <name type="scientific">Candidatus Uhrbacteria bacterium GW2011_GWC2_53_7</name>
    <dbReference type="NCBI Taxonomy" id="1618986"/>
    <lineage>
        <taxon>Bacteria</taxon>
        <taxon>Candidatus Uhriibacteriota</taxon>
    </lineage>
</organism>
<dbReference type="InterPro" id="IPR028098">
    <property type="entry name" value="Glyco_trans_4-like_N"/>
</dbReference>
<dbReference type="CDD" id="cd03809">
    <property type="entry name" value="GT4_MtfB-like"/>
    <property type="match status" value="1"/>
</dbReference>
<dbReference type="Gene3D" id="3.40.50.2000">
    <property type="entry name" value="Glycogen Phosphorylase B"/>
    <property type="match status" value="2"/>
</dbReference>
<evidence type="ECO:0000313" key="5">
    <source>
        <dbReference type="Proteomes" id="UP000033865"/>
    </source>
</evidence>
<keyword evidence="1 4" id="KW-0808">Transferase</keyword>
<gene>
    <name evidence="4" type="ORF">UY82_C0036G0002</name>
</gene>
<evidence type="ECO:0000256" key="1">
    <source>
        <dbReference type="ARBA" id="ARBA00022679"/>
    </source>
</evidence>
<dbReference type="Proteomes" id="UP000033865">
    <property type="component" value="Unassembled WGS sequence"/>
</dbReference>
<protein>
    <submittedName>
        <fullName evidence="4">Glycosyl transferase, group 1</fullName>
    </submittedName>
</protein>
<reference evidence="4 5" key="1">
    <citation type="journal article" date="2015" name="Nature">
        <title>rRNA introns, odd ribosomes, and small enigmatic genomes across a large radiation of phyla.</title>
        <authorList>
            <person name="Brown C.T."/>
            <person name="Hug L.A."/>
            <person name="Thomas B.C."/>
            <person name="Sharon I."/>
            <person name="Castelle C.J."/>
            <person name="Singh A."/>
            <person name="Wilkins M.J."/>
            <person name="Williams K.H."/>
            <person name="Banfield J.F."/>
        </authorList>
    </citation>
    <scope>NUCLEOTIDE SEQUENCE [LARGE SCALE GENOMIC DNA]</scope>
</reference>
<dbReference type="Pfam" id="PF13439">
    <property type="entry name" value="Glyco_transf_4"/>
    <property type="match status" value="1"/>
</dbReference>
<dbReference type="GO" id="GO:0016757">
    <property type="term" value="F:glycosyltransferase activity"/>
    <property type="evidence" value="ECO:0007669"/>
    <property type="project" value="InterPro"/>
</dbReference>
<accession>A0A0G2A3T5</accession>
<dbReference type="GO" id="GO:0009103">
    <property type="term" value="P:lipopolysaccharide biosynthetic process"/>
    <property type="evidence" value="ECO:0007669"/>
    <property type="project" value="TreeGrafter"/>
</dbReference>
<dbReference type="PANTHER" id="PTHR46401">
    <property type="entry name" value="GLYCOSYLTRANSFERASE WBBK-RELATED"/>
    <property type="match status" value="1"/>
</dbReference>
<dbReference type="FunFam" id="3.40.50.2000:FF:000119">
    <property type="entry name" value="Glycosyl transferase group 1"/>
    <property type="match status" value="1"/>
</dbReference>
<comment type="caution">
    <text evidence="4">The sequence shown here is derived from an EMBL/GenBank/DDBJ whole genome shotgun (WGS) entry which is preliminary data.</text>
</comment>
<evidence type="ECO:0000259" key="3">
    <source>
        <dbReference type="Pfam" id="PF13439"/>
    </source>
</evidence>
<evidence type="ECO:0000259" key="2">
    <source>
        <dbReference type="Pfam" id="PF00534"/>
    </source>
</evidence>
<dbReference type="InterPro" id="IPR001296">
    <property type="entry name" value="Glyco_trans_1"/>
</dbReference>
<dbReference type="AlphaFoldDB" id="A0A0G2A3T5"/>
<name>A0A0G2A3T5_9BACT</name>
<proteinExistence type="predicted"/>
<feature type="domain" description="Glycosyltransferase subfamily 4-like N-terminal" evidence="3">
    <location>
        <begin position="45"/>
        <end position="208"/>
    </location>
</feature>
<dbReference type="PANTHER" id="PTHR46401:SF2">
    <property type="entry name" value="GLYCOSYLTRANSFERASE WBBK-RELATED"/>
    <property type="match status" value="1"/>
</dbReference>
<dbReference type="EMBL" id="LCRN01000036">
    <property type="protein sequence ID" value="KKW35517.1"/>
    <property type="molecule type" value="Genomic_DNA"/>
</dbReference>
<dbReference type="SUPFAM" id="SSF53756">
    <property type="entry name" value="UDP-Glycosyltransferase/glycogen phosphorylase"/>
    <property type="match status" value="1"/>
</dbReference>
<sequence>MQIQDFRRVSIYPLFLFGESQFFVTITFMKIGIDARFYGPYAGGGGLGRYVKELLDHLQEIDEENRYVVFLNREGWSAFTPKKPNFEKHLADVRWYTLAEQIKMPGIIARERLDLIHFPHWNVPLFCRTPFVVTIHDVILLDETHSATQATTLPLPLYWLKRLGYRKVLHHALFKSRTVIVPSEFTRSRVMTHFPHLPKEKIRMIHEGSTDISRFGQADKNLTLNAPYFLYVGNAFPHKNLESLLHAFSFFHKSHPEVKLVLVGREGVFYERLKKELEEIDVPREAVVFTGFVSDDTLASLYKNATLYVFPSRHEGFGLPPLEAMAHGVPVAASKTSSLPEILGDAAHYFDPDDIEDMVRVMESALSDEDLRASLIQKGYERIKRYSWRTMAQETRRIYLS</sequence>
<feature type="domain" description="Glycosyl transferase family 1" evidence="2">
    <location>
        <begin position="221"/>
        <end position="382"/>
    </location>
</feature>
<evidence type="ECO:0000313" key="4">
    <source>
        <dbReference type="EMBL" id="KKW35517.1"/>
    </source>
</evidence>
<dbReference type="Pfam" id="PF00534">
    <property type="entry name" value="Glycos_transf_1"/>
    <property type="match status" value="1"/>
</dbReference>